<dbReference type="InterPro" id="IPR013986">
    <property type="entry name" value="DExx_box_DNA_helicase_dom_sf"/>
</dbReference>
<organism evidence="14 15">
    <name type="scientific">Mycoplasmopsis phocirhinis</name>
    <dbReference type="NCBI Taxonomy" id="142650"/>
    <lineage>
        <taxon>Bacteria</taxon>
        <taxon>Bacillati</taxon>
        <taxon>Mycoplasmatota</taxon>
        <taxon>Mycoplasmoidales</taxon>
        <taxon>Metamycoplasmataceae</taxon>
        <taxon>Mycoplasmopsis</taxon>
    </lineage>
</organism>
<evidence type="ECO:0000256" key="5">
    <source>
        <dbReference type="ARBA" id="ARBA00022840"/>
    </source>
</evidence>
<dbReference type="GO" id="GO:0003677">
    <property type="term" value="F:DNA binding"/>
    <property type="evidence" value="ECO:0007669"/>
    <property type="project" value="UniProtKB-KW"/>
</dbReference>
<dbReference type="Proteomes" id="UP000289326">
    <property type="component" value="Chromosome"/>
</dbReference>
<evidence type="ECO:0000259" key="13">
    <source>
        <dbReference type="PROSITE" id="PS51217"/>
    </source>
</evidence>
<feature type="binding site" evidence="11">
    <location>
        <begin position="30"/>
        <end position="37"/>
    </location>
    <ligand>
        <name>ATP</name>
        <dbReference type="ChEBI" id="CHEBI:30616"/>
    </ligand>
</feature>
<dbReference type="KEGG" id="mphi:EG856_00905"/>
<dbReference type="InterPro" id="IPR014017">
    <property type="entry name" value="DNA_helicase_UvrD-like_C"/>
</dbReference>
<protein>
    <recommendedName>
        <fullName evidence="9">DNA 3'-5' helicase</fullName>
        <ecNumber evidence="9">5.6.2.4</ecNumber>
    </recommendedName>
</protein>
<dbReference type="GO" id="GO:0005829">
    <property type="term" value="C:cytosol"/>
    <property type="evidence" value="ECO:0007669"/>
    <property type="project" value="TreeGrafter"/>
</dbReference>
<dbReference type="PANTHER" id="PTHR11070:SF2">
    <property type="entry name" value="ATP-DEPENDENT DNA HELICASE SRS2"/>
    <property type="match status" value="1"/>
</dbReference>
<comment type="catalytic activity">
    <reaction evidence="8">
        <text>Couples ATP hydrolysis with the unwinding of duplex DNA by translocating in the 3'-5' direction.</text>
        <dbReference type="EC" id="5.6.2.4"/>
    </reaction>
</comment>
<keyword evidence="15" id="KW-1185">Reference proteome</keyword>
<dbReference type="AlphaFoldDB" id="A0A4P6MQY9"/>
<evidence type="ECO:0000256" key="10">
    <source>
        <dbReference type="ARBA" id="ARBA00048988"/>
    </source>
</evidence>
<feature type="domain" description="UvrD-like helicase ATP-binding" evidence="12">
    <location>
        <begin position="9"/>
        <end position="298"/>
    </location>
</feature>
<dbReference type="InterPro" id="IPR014016">
    <property type="entry name" value="UvrD-like_ATP-bd"/>
</dbReference>
<comment type="similarity">
    <text evidence="1">Belongs to the helicase family. UvrD subfamily.</text>
</comment>
<evidence type="ECO:0000313" key="15">
    <source>
        <dbReference type="Proteomes" id="UP000289326"/>
    </source>
</evidence>
<dbReference type="InterPro" id="IPR000212">
    <property type="entry name" value="DNA_helicase_UvrD/REP"/>
</dbReference>
<dbReference type="SUPFAM" id="SSF52540">
    <property type="entry name" value="P-loop containing nucleoside triphosphate hydrolases"/>
    <property type="match status" value="1"/>
</dbReference>
<keyword evidence="5 11" id="KW-0067">ATP-binding</keyword>
<dbReference type="RefSeq" id="WP_130429267.1">
    <property type="nucleotide sequence ID" value="NZ_CP034841.1"/>
</dbReference>
<dbReference type="Pfam" id="PF13361">
    <property type="entry name" value="UvrD_C"/>
    <property type="match status" value="1"/>
</dbReference>
<keyword evidence="2 11" id="KW-0547">Nucleotide-binding</keyword>
<dbReference type="PROSITE" id="PS51198">
    <property type="entry name" value="UVRD_HELICASE_ATP_BIND"/>
    <property type="match status" value="1"/>
</dbReference>
<keyword evidence="4 11" id="KW-0347">Helicase</keyword>
<feature type="domain" description="UvrD-like helicase C-terminal" evidence="13">
    <location>
        <begin position="299"/>
        <end position="572"/>
    </location>
</feature>
<evidence type="ECO:0000313" key="14">
    <source>
        <dbReference type="EMBL" id="QBF34489.1"/>
    </source>
</evidence>
<dbReference type="Gene3D" id="1.10.486.10">
    <property type="entry name" value="PCRA, domain 4"/>
    <property type="match status" value="1"/>
</dbReference>
<keyword evidence="6" id="KW-0238">DNA-binding</keyword>
<dbReference type="EMBL" id="CP034841">
    <property type="protein sequence ID" value="QBF34489.1"/>
    <property type="molecule type" value="Genomic_DNA"/>
</dbReference>
<dbReference type="Gene3D" id="3.40.50.300">
    <property type="entry name" value="P-loop containing nucleotide triphosphate hydrolases"/>
    <property type="match status" value="2"/>
</dbReference>
<gene>
    <name evidence="14" type="ORF">EG856_00905</name>
</gene>
<sequence length="734" mass="84923">MTRREMILSQLNKEQEQALFHFTSPLRIIAGAGSGKTRVLTRKIAYLITEMDVSPSKIVALTFTNKAANEMTQRIKYYINPNSEKFQALTFHLLCSQILREDSHYLGIKNDFQILDLIDQKAILKRIRENLGEQLNEVTPESESVIWDNISFAKFNNLTEDELFYHLKSSDRDSNDIYNKKIAKIYADYNKYLQDYASLDYDDLIVKTNLLFEKFPEVAQKWANKFSYVMVDEFQDISRIQYEIVKKITGPNTMLTIVGDPDQTIYTWKGADSQTIFDFENDFPNSKTIVLNQNYRSTQKILDAANKLIKHNKKRFSKDLISTSDQEGIDITYMHAHSSEAEAQWVVREINSLKKQKIQLKNIAIFSRTNNYTAYLEQALNDENINHKILNGQKFYQRREIKDALAYLRLAYDYLELSLLRVINTPSRKINTHTLANLQKFASEKNMSLWDTLNKYYMDLPTSKDIKRRIVLFVNTINLYHKALQTNKIHVVLQKMLEKIGYFEYIASDVNLKGEGKESIYELIHLIKSWEQNNPDKKIGDYLESVSLMSNGDEFDSGNNYVSIMSVHSAKGLEFENIFIVGMSQNVFPHFNVLKSENKEALEEERRLAYVALTRAKKRLFISDSSGNFQIAKDKTIQKKPSQFIKELGINSDAHILAKDYVAEEITDEKEIKRINSHIIVGDIVSHPSFGEGTVLNANASTLTIKFKPSGQEKTIDRYFLGIRLLRHTGNNDK</sequence>
<dbReference type="InterPro" id="IPR027417">
    <property type="entry name" value="P-loop_NTPase"/>
</dbReference>
<evidence type="ECO:0000256" key="11">
    <source>
        <dbReference type="PROSITE-ProRule" id="PRU00560"/>
    </source>
</evidence>
<dbReference type="GO" id="GO:0000725">
    <property type="term" value="P:recombinational repair"/>
    <property type="evidence" value="ECO:0007669"/>
    <property type="project" value="TreeGrafter"/>
</dbReference>
<evidence type="ECO:0000256" key="8">
    <source>
        <dbReference type="ARBA" id="ARBA00034617"/>
    </source>
</evidence>
<dbReference type="OrthoDB" id="9810135at2"/>
<dbReference type="CDD" id="cd17932">
    <property type="entry name" value="DEXQc_UvrD"/>
    <property type="match status" value="1"/>
</dbReference>
<dbReference type="PANTHER" id="PTHR11070">
    <property type="entry name" value="UVRD / RECB / PCRA DNA HELICASE FAMILY MEMBER"/>
    <property type="match status" value="1"/>
</dbReference>
<evidence type="ECO:0000256" key="7">
    <source>
        <dbReference type="ARBA" id="ARBA00023235"/>
    </source>
</evidence>
<dbReference type="CDD" id="cd18807">
    <property type="entry name" value="SF1_C_UvrD"/>
    <property type="match status" value="1"/>
</dbReference>
<dbReference type="GO" id="GO:0016887">
    <property type="term" value="F:ATP hydrolysis activity"/>
    <property type="evidence" value="ECO:0007669"/>
    <property type="project" value="RHEA"/>
</dbReference>
<reference evidence="14 15" key="1">
    <citation type="submission" date="2019-01" db="EMBL/GenBank/DDBJ databases">
        <title>Complete sequence and annotation of the Mycoplasma phocirhinis strain 852T genome.</title>
        <authorList>
            <person name="Frasca S.Jr."/>
            <person name="Kutish G.F."/>
            <person name="Castellanos Gell J."/>
            <person name="Michaels D.L."/>
            <person name="Brown D.R."/>
        </authorList>
    </citation>
    <scope>NUCLEOTIDE SEQUENCE [LARGE SCALE GENOMIC DNA]</scope>
    <source>
        <strain evidence="14 15">852</strain>
    </source>
</reference>
<evidence type="ECO:0000256" key="1">
    <source>
        <dbReference type="ARBA" id="ARBA00009922"/>
    </source>
</evidence>
<evidence type="ECO:0000256" key="2">
    <source>
        <dbReference type="ARBA" id="ARBA00022741"/>
    </source>
</evidence>
<dbReference type="GO" id="GO:0043138">
    <property type="term" value="F:3'-5' DNA helicase activity"/>
    <property type="evidence" value="ECO:0007669"/>
    <property type="project" value="UniProtKB-EC"/>
</dbReference>
<accession>A0A4P6MQY9</accession>
<dbReference type="Pfam" id="PF00580">
    <property type="entry name" value="UvrD-helicase"/>
    <property type="match status" value="1"/>
</dbReference>
<evidence type="ECO:0000259" key="12">
    <source>
        <dbReference type="PROSITE" id="PS51198"/>
    </source>
</evidence>
<dbReference type="PROSITE" id="PS51217">
    <property type="entry name" value="UVRD_HELICASE_CTER"/>
    <property type="match status" value="1"/>
</dbReference>
<keyword evidence="3 11" id="KW-0378">Hydrolase</keyword>
<comment type="catalytic activity">
    <reaction evidence="10">
        <text>ATP + H2O = ADP + phosphate + H(+)</text>
        <dbReference type="Rhea" id="RHEA:13065"/>
        <dbReference type="ChEBI" id="CHEBI:15377"/>
        <dbReference type="ChEBI" id="CHEBI:15378"/>
        <dbReference type="ChEBI" id="CHEBI:30616"/>
        <dbReference type="ChEBI" id="CHEBI:43474"/>
        <dbReference type="ChEBI" id="CHEBI:456216"/>
        <dbReference type="EC" id="5.6.2.4"/>
    </reaction>
</comment>
<evidence type="ECO:0000256" key="9">
    <source>
        <dbReference type="ARBA" id="ARBA00034808"/>
    </source>
</evidence>
<dbReference type="Gene3D" id="1.10.10.160">
    <property type="match status" value="1"/>
</dbReference>
<proteinExistence type="inferred from homology"/>
<name>A0A4P6MQY9_9BACT</name>
<dbReference type="GO" id="GO:0033202">
    <property type="term" value="C:DNA helicase complex"/>
    <property type="evidence" value="ECO:0007669"/>
    <property type="project" value="TreeGrafter"/>
</dbReference>
<dbReference type="EC" id="5.6.2.4" evidence="9"/>
<evidence type="ECO:0000256" key="4">
    <source>
        <dbReference type="ARBA" id="ARBA00022806"/>
    </source>
</evidence>
<evidence type="ECO:0000256" key="6">
    <source>
        <dbReference type="ARBA" id="ARBA00023125"/>
    </source>
</evidence>
<evidence type="ECO:0000256" key="3">
    <source>
        <dbReference type="ARBA" id="ARBA00022801"/>
    </source>
</evidence>
<dbReference type="GO" id="GO:0005524">
    <property type="term" value="F:ATP binding"/>
    <property type="evidence" value="ECO:0007669"/>
    <property type="project" value="UniProtKB-UniRule"/>
</dbReference>
<keyword evidence="7" id="KW-0413">Isomerase</keyword>